<feature type="compositionally biased region" description="Low complexity" evidence="1">
    <location>
        <begin position="105"/>
        <end position="117"/>
    </location>
</feature>
<dbReference type="AlphaFoldDB" id="A0AAD4E549"/>
<organism evidence="2 3">
    <name type="scientific">Suillus fuscotomentosus</name>
    <dbReference type="NCBI Taxonomy" id="1912939"/>
    <lineage>
        <taxon>Eukaryota</taxon>
        <taxon>Fungi</taxon>
        <taxon>Dikarya</taxon>
        <taxon>Basidiomycota</taxon>
        <taxon>Agaricomycotina</taxon>
        <taxon>Agaricomycetes</taxon>
        <taxon>Agaricomycetidae</taxon>
        <taxon>Boletales</taxon>
        <taxon>Suillineae</taxon>
        <taxon>Suillaceae</taxon>
        <taxon>Suillus</taxon>
    </lineage>
</organism>
<evidence type="ECO:0000256" key="1">
    <source>
        <dbReference type="SAM" id="MobiDB-lite"/>
    </source>
</evidence>
<reference evidence="2" key="1">
    <citation type="journal article" date="2020" name="New Phytol.">
        <title>Comparative genomics reveals dynamic genome evolution in host specialist ectomycorrhizal fungi.</title>
        <authorList>
            <person name="Lofgren L.A."/>
            <person name="Nguyen N.H."/>
            <person name="Vilgalys R."/>
            <person name="Ruytinx J."/>
            <person name="Liao H.L."/>
            <person name="Branco S."/>
            <person name="Kuo A."/>
            <person name="LaButti K."/>
            <person name="Lipzen A."/>
            <person name="Andreopoulos W."/>
            <person name="Pangilinan J."/>
            <person name="Riley R."/>
            <person name="Hundley H."/>
            <person name="Na H."/>
            <person name="Barry K."/>
            <person name="Grigoriev I.V."/>
            <person name="Stajich J.E."/>
            <person name="Kennedy P.G."/>
        </authorList>
    </citation>
    <scope>NUCLEOTIDE SEQUENCE</scope>
    <source>
        <strain evidence="2">FC203</strain>
    </source>
</reference>
<dbReference type="GeneID" id="64665981"/>
<comment type="caution">
    <text evidence="2">The sequence shown here is derived from an EMBL/GenBank/DDBJ whole genome shotgun (WGS) entry which is preliminary data.</text>
</comment>
<protein>
    <submittedName>
        <fullName evidence="2">Uncharacterized protein</fullName>
    </submittedName>
</protein>
<evidence type="ECO:0000313" key="2">
    <source>
        <dbReference type="EMBL" id="KAG1899737.1"/>
    </source>
</evidence>
<sequence>MLSKYDSSFHRLLTAIFSRSMKFPTDVPGLFTLGEIRLDVAAWRSVLLHSNFPSQCVLEQVMFRKASKREQHEFIVLYFRHWDASVSATAHVVVDRTPKSYSNDSGSSTPTTQSSSGIASPSALQTPALDSVSTSPDTGTSPHKYLKSRYGQYKRLCTLTFSATSARPSATQISVLLSVISTHAPNYHLYQFQCYWFASTIWEAIKQLFPGYLESTCKGSALPAMILRWIRQTV</sequence>
<dbReference type="Proteomes" id="UP001195769">
    <property type="component" value="Unassembled WGS sequence"/>
</dbReference>
<dbReference type="RefSeq" id="XP_041225313.1">
    <property type="nucleotide sequence ID" value="XM_041371683.1"/>
</dbReference>
<evidence type="ECO:0000313" key="3">
    <source>
        <dbReference type="Proteomes" id="UP001195769"/>
    </source>
</evidence>
<feature type="compositionally biased region" description="Polar residues" evidence="1">
    <location>
        <begin position="131"/>
        <end position="141"/>
    </location>
</feature>
<dbReference type="EMBL" id="JABBWK010000031">
    <property type="protein sequence ID" value="KAG1899737.1"/>
    <property type="molecule type" value="Genomic_DNA"/>
</dbReference>
<proteinExistence type="predicted"/>
<feature type="region of interest" description="Disordered" evidence="1">
    <location>
        <begin position="99"/>
        <end position="145"/>
    </location>
</feature>
<gene>
    <name evidence="2" type="ORF">F5891DRAFT_394799</name>
</gene>
<accession>A0AAD4E549</accession>
<name>A0AAD4E549_9AGAM</name>
<keyword evidence="3" id="KW-1185">Reference proteome</keyword>